<evidence type="ECO:0000256" key="1">
    <source>
        <dbReference type="ARBA" id="ARBA00006723"/>
    </source>
</evidence>
<dbReference type="NCBIfam" id="NF002571">
    <property type="entry name" value="PRK02220.1"/>
    <property type="match status" value="1"/>
</dbReference>
<dbReference type="KEGG" id="smen:SAMEA4412692_0631"/>
<keyword evidence="5" id="KW-1185">Reference proteome</keyword>
<dbReference type="SUPFAM" id="SSF55331">
    <property type="entry name" value="Tautomerase/MIF"/>
    <property type="match status" value="1"/>
</dbReference>
<evidence type="ECO:0000256" key="2">
    <source>
        <dbReference type="ARBA" id="ARBA00023235"/>
    </source>
</evidence>
<dbReference type="EMBL" id="LT906439">
    <property type="protein sequence ID" value="SNU87385.1"/>
    <property type="molecule type" value="Genomic_DNA"/>
</dbReference>
<evidence type="ECO:0000313" key="5">
    <source>
        <dbReference type="Proteomes" id="UP000215185"/>
    </source>
</evidence>
<sequence length="60" mass="6948">MPFVKIDLFEGRTDEQKIALAKEITEVVMKHTGANREAVHVFINDLMEGTYFPHGEMKRK</sequence>
<keyword evidence="2 4" id="KW-0413">Isomerase</keyword>
<dbReference type="InterPro" id="IPR004370">
    <property type="entry name" value="4-OT-like_dom"/>
</dbReference>
<dbReference type="GO" id="GO:0016853">
    <property type="term" value="F:isomerase activity"/>
    <property type="evidence" value="ECO:0007669"/>
    <property type="project" value="UniProtKB-KW"/>
</dbReference>
<organism evidence="4 5">
    <name type="scientific">Streptococcus merionis</name>
    <dbReference type="NCBI Taxonomy" id="400065"/>
    <lineage>
        <taxon>Bacteria</taxon>
        <taxon>Bacillati</taxon>
        <taxon>Bacillota</taxon>
        <taxon>Bacilli</taxon>
        <taxon>Lactobacillales</taxon>
        <taxon>Streptococcaceae</taxon>
        <taxon>Streptococcus</taxon>
    </lineage>
</organism>
<reference evidence="4 5" key="1">
    <citation type="submission" date="2017-06" db="EMBL/GenBank/DDBJ databases">
        <authorList>
            <consortium name="Pathogen Informatics"/>
        </authorList>
    </citation>
    <scope>NUCLEOTIDE SEQUENCE [LARGE SCALE GENOMIC DNA]</scope>
    <source>
        <strain evidence="4 5">NCTC13788</strain>
    </source>
</reference>
<dbReference type="InterPro" id="IPR014347">
    <property type="entry name" value="Tautomerase/MIF_sf"/>
</dbReference>
<dbReference type="Proteomes" id="UP000215185">
    <property type="component" value="Chromosome 1"/>
</dbReference>
<evidence type="ECO:0000259" key="3">
    <source>
        <dbReference type="Pfam" id="PF01361"/>
    </source>
</evidence>
<dbReference type="Pfam" id="PF01361">
    <property type="entry name" value="Tautomerase"/>
    <property type="match status" value="1"/>
</dbReference>
<dbReference type="STRING" id="1123308.GCA_000380085_02073"/>
<dbReference type="RefSeq" id="WP_018374618.1">
    <property type="nucleotide sequence ID" value="NZ_LT906439.1"/>
</dbReference>
<dbReference type="eggNOG" id="COG1942">
    <property type="taxonomic scope" value="Bacteria"/>
</dbReference>
<accession>A0A239SPJ4</accession>
<gene>
    <name evidence="4" type="ORF">SAMEA4412692_00631</name>
</gene>
<proteinExistence type="inferred from homology"/>
<evidence type="ECO:0000313" key="4">
    <source>
        <dbReference type="EMBL" id="SNU87385.1"/>
    </source>
</evidence>
<dbReference type="PANTHER" id="PTHR35530:SF1">
    <property type="entry name" value="2-HYDROXYMUCONATE TAUTOMERASE"/>
    <property type="match status" value="1"/>
</dbReference>
<name>A0A239SPJ4_9STRE</name>
<dbReference type="EC" id="5.3.2.-" evidence="4"/>
<dbReference type="Gene3D" id="3.30.429.10">
    <property type="entry name" value="Macrophage Migration Inhibitory Factor"/>
    <property type="match status" value="1"/>
</dbReference>
<dbReference type="NCBIfam" id="NF002622">
    <property type="entry name" value="PRK02289.1"/>
    <property type="match status" value="1"/>
</dbReference>
<feature type="domain" description="4-oxalocrotonate tautomerase-like" evidence="3">
    <location>
        <begin position="2"/>
        <end position="59"/>
    </location>
</feature>
<dbReference type="AlphaFoldDB" id="A0A239SPJ4"/>
<protein>
    <submittedName>
        <fullName evidence="4">4-oxalocrotonate tautomerase</fullName>
        <ecNumber evidence="4">5.3.2.-</ecNumber>
    </submittedName>
</protein>
<comment type="similarity">
    <text evidence="1">Belongs to the 4-oxalocrotonate tautomerase family.</text>
</comment>
<dbReference type="PANTHER" id="PTHR35530">
    <property type="entry name" value="TAUTOMERASE-RELATED"/>
    <property type="match status" value="1"/>
</dbReference>
<dbReference type="OrthoDB" id="5405937at2"/>